<dbReference type="EMBL" id="KQ085950">
    <property type="protein sequence ID" value="KLO14031.1"/>
    <property type="molecule type" value="Genomic_DNA"/>
</dbReference>
<dbReference type="InterPro" id="IPR023031">
    <property type="entry name" value="OPRT"/>
</dbReference>
<dbReference type="InterPro" id="IPR029057">
    <property type="entry name" value="PRTase-like"/>
</dbReference>
<dbReference type="AlphaFoldDB" id="A0A0H2SAY6"/>
<dbReference type="InterPro" id="IPR004467">
    <property type="entry name" value="Or_phspho_trans_dom"/>
</dbReference>
<dbReference type="GO" id="GO:0005737">
    <property type="term" value="C:cytoplasm"/>
    <property type="evidence" value="ECO:0007669"/>
    <property type="project" value="TreeGrafter"/>
</dbReference>
<dbReference type="Gene3D" id="3.40.50.2020">
    <property type="match status" value="1"/>
</dbReference>
<dbReference type="STRING" id="27342.A0A0H2SAY6"/>
<dbReference type="PANTHER" id="PTHR46683:SF1">
    <property type="entry name" value="OROTATE PHOSPHORIBOSYLTRANSFERASE 1-RELATED"/>
    <property type="match status" value="1"/>
</dbReference>
<keyword evidence="7 10" id="KW-0808">Transferase</keyword>
<dbReference type="EC" id="2.4.2.10" evidence="5"/>
<keyword evidence="8" id="KW-0665">Pyrimidine biosynthesis</keyword>
<feature type="domain" description="Phosphoribosyltransferase" evidence="9">
    <location>
        <begin position="62"/>
        <end position="174"/>
    </location>
</feature>
<dbReference type="InParanoid" id="A0A0H2SAY6"/>
<dbReference type="OrthoDB" id="5553476at2759"/>
<evidence type="ECO:0000256" key="5">
    <source>
        <dbReference type="ARBA" id="ARBA00011971"/>
    </source>
</evidence>
<reference evidence="10 11" key="1">
    <citation type="submission" date="2015-04" db="EMBL/GenBank/DDBJ databases">
        <title>Complete genome sequence of Schizopora paradoxa KUC8140, a cosmopolitan wood degrader in East Asia.</title>
        <authorList>
            <consortium name="DOE Joint Genome Institute"/>
            <person name="Min B."/>
            <person name="Park H."/>
            <person name="Jang Y."/>
            <person name="Kim J.-J."/>
            <person name="Kim K.H."/>
            <person name="Pangilinan J."/>
            <person name="Lipzen A."/>
            <person name="Riley R."/>
            <person name="Grigoriev I.V."/>
            <person name="Spatafora J.W."/>
            <person name="Choi I.-G."/>
        </authorList>
    </citation>
    <scope>NUCLEOTIDE SEQUENCE [LARGE SCALE GENOMIC DNA]</scope>
    <source>
        <strain evidence="10 11">KUC8140</strain>
    </source>
</reference>
<gene>
    <name evidence="10" type="ORF">SCHPADRAFT_827062</name>
</gene>
<evidence type="ECO:0000256" key="4">
    <source>
        <dbReference type="ARBA" id="ARBA00011738"/>
    </source>
</evidence>
<sequence>MTANSTTEKLQNHQCEFIEGALATGALKFGSFTLKSGRTSPYFFNAGLLSTGPLISAVATSYATLISQLSSSPTSPLQFDVLFGPAYKGIPFVAATALELYKSHGISVGYAFDRKEAKAHGEGGMMVGSSVQGKRVIILDDVMTAGTAIRQSIDLVKAQGGNVVGIVLLLDREEVAGGVNPSPDERSTVEDVEKLLGGEVRVLPTLRMRELMAWLEEKGKHEDLESMKTYRARYGVDRNKDSA</sequence>
<dbReference type="HAMAP" id="MF_01208">
    <property type="entry name" value="PyrE"/>
    <property type="match status" value="1"/>
</dbReference>
<dbReference type="GO" id="GO:0004588">
    <property type="term" value="F:orotate phosphoribosyltransferase activity"/>
    <property type="evidence" value="ECO:0007669"/>
    <property type="project" value="UniProtKB-EC"/>
</dbReference>
<evidence type="ECO:0000256" key="3">
    <source>
        <dbReference type="ARBA" id="ARBA00006340"/>
    </source>
</evidence>
<dbReference type="Proteomes" id="UP000053477">
    <property type="component" value="Unassembled WGS sequence"/>
</dbReference>
<dbReference type="GO" id="GO:0044205">
    <property type="term" value="P:'de novo' UMP biosynthetic process"/>
    <property type="evidence" value="ECO:0007669"/>
    <property type="project" value="UniProtKB-UniPathway"/>
</dbReference>
<name>A0A0H2SAY6_9AGAM</name>
<protein>
    <recommendedName>
        <fullName evidence="5">orotate phosphoribosyltransferase</fullName>
        <ecNumber evidence="5">2.4.2.10</ecNumber>
    </recommendedName>
</protein>
<organism evidence="10 11">
    <name type="scientific">Schizopora paradoxa</name>
    <dbReference type="NCBI Taxonomy" id="27342"/>
    <lineage>
        <taxon>Eukaryota</taxon>
        <taxon>Fungi</taxon>
        <taxon>Dikarya</taxon>
        <taxon>Basidiomycota</taxon>
        <taxon>Agaricomycotina</taxon>
        <taxon>Agaricomycetes</taxon>
        <taxon>Hymenochaetales</taxon>
        <taxon>Schizoporaceae</taxon>
        <taxon>Schizopora</taxon>
    </lineage>
</organism>
<dbReference type="SUPFAM" id="SSF53271">
    <property type="entry name" value="PRTase-like"/>
    <property type="match status" value="1"/>
</dbReference>
<evidence type="ECO:0000256" key="2">
    <source>
        <dbReference type="ARBA" id="ARBA00004889"/>
    </source>
</evidence>
<dbReference type="Pfam" id="PF00156">
    <property type="entry name" value="Pribosyltran"/>
    <property type="match status" value="1"/>
</dbReference>
<dbReference type="FunCoup" id="A0A0H2SAY6">
    <property type="interactions" value="305"/>
</dbReference>
<dbReference type="GO" id="GO:0006207">
    <property type="term" value="P:'de novo' pyrimidine nucleobase biosynthetic process"/>
    <property type="evidence" value="ECO:0007669"/>
    <property type="project" value="TreeGrafter"/>
</dbReference>
<evidence type="ECO:0000256" key="8">
    <source>
        <dbReference type="ARBA" id="ARBA00022975"/>
    </source>
</evidence>
<evidence type="ECO:0000313" key="11">
    <source>
        <dbReference type="Proteomes" id="UP000053477"/>
    </source>
</evidence>
<accession>A0A0H2SAY6</accession>
<comment type="pathway">
    <text evidence="2">Pyrimidine metabolism; UMP biosynthesis via de novo pathway; UMP from orotate: step 1/2.</text>
</comment>
<evidence type="ECO:0000313" key="10">
    <source>
        <dbReference type="EMBL" id="KLO14031.1"/>
    </source>
</evidence>
<evidence type="ECO:0000256" key="6">
    <source>
        <dbReference type="ARBA" id="ARBA00022676"/>
    </source>
</evidence>
<evidence type="ECO:0000256" key="7">
    <source>
        <dbReference type="ARBA" id="ARBA00022679"/>
    </source>
</evidence>
<comment type="function">
    <text evidence="1">Catalyzes the transfer of a ribosyl phosphate group from 5-phosphoribose 1-diphosphate to orotate, leading to the formation of orotidine monophosphate (OMP).</text>
</comment>
<proteinExistence type="inferred from homology"/>
<evidence type="ECO:0000256" key="1">
    <source>
        <dbReference type="ARBA" id="ARBA00003769"/>
    </source>
</evidence>
<evidence type="ECO:0000259" key="9">
    <source>
        <dbReference type="Pfam" id="PF00156"/>
    </source>
</evidence>
<dbReference type="CDD" id="cd06223">
    <property type="entry name" value="PRTases_typeI"/>
    <property type="match status" value="1"/>
</dbReference>
<dbReference type="InterPro" id="IPR000836">
    <property type="entry name" value="PRTase_dom"/>
</dbReference>
<comment type="subunit">
    <text evidence="4">Homodimer.</text>
</comment>
<keyword evidence="11" id="KW-1185">Reference proteome</keyword>
<dbReference type="GO" id="GO:0046132">
    <property type="term" value="P:pyrimidine ribonucleoside biosynthetic process"/>
    <property type="evidence" value="ECO:0007669"/>
    <property type="project" value="TreeGrafter"/>
</dbReference>
<dbReference type="PANTHER" id="PTHR46683">
    <property type="entry name" value="OROTATE PHOSPHORIBOSYLTRANSFERASE 1-RELATED"/>
    <property type="match status" value="1"/>
</dbReference>
<comment type="similarity">
    <text evidence="3">Belongs to the purine/pyrimidine phosphoribosyltransferase family. PyrE subfamily.</text>
</comment>
<dbReference type="UniPathway" id="UPA00070">
    <property type="reaction ID" value="UER00119"/>
</dbReference>
<keyword evidence="6 10" id="KW-0328">Glycosyltransferase</keyword>
<dbReference type="NCBIfam" id="TIGR00336">
    <property type="entry name" value="pyrE"/>
    <property type="match status" value="1"/>
</dbReference>